<keyword evidence="2" id="KW-1185">Reference proteome</keyword>
<dbReference type="Proteomes" id="UP001145021">
    <property type="component" value="Unassembled WGS sequence"/>
</dbReference>
<organism evidence="1 2">
    <name type="scientific">Coemansia asiatica</name>
    <dbReference type="NCBI Taxonomy" id="1052880"/>
    <lineage>
        <taxon>Eukaryota</taxon>
        <taxon>Fungi</taxon>
        <taxon>Fungi incertae sedis</taxon>
        <taxon>Zoopagomycota</taxon>
        <taxon>Kickxellomycotina</taxon>
        <taxon>Kickxellomycetes</taxon>
        <taxon>Kickxellales</taxon>
        <taxon>Kickxellaceae</taxon>
        <taxon>Coemansia</taxon>
    </lineage>
</organism>
<gene>
    <name evidence="1" type="ORF">LPJ64_003873</name>
</gene>
<accession>A0A9W7XK88</accession>
<evidence type="ECO:0000313" key="1">
    <source>
        <dbReference type="EMBL" id="KAJ1644456.1"/>
    </source>
</evidence>
<dbReference type="SUPFAM" id="SSF52047">
    <property type="entry name" value="RNI-like"/>
    <property type="match status" value="1"/>
</dbReference>
<protein>
    <submittedName>
        <fullName evidence="1">Uncharacterized protein</fullName>
    </submittedName>
</protein>
<comment type="caution">
    <text evidence="1">The sequence shown here is derived from an EMBL/GenBank/DDBJ whole genome shotgun (WGS) entry which is preliminary data.</text>
</comment>
<evidence type="ECO:0000313" key="2">
    <source>
        <dbReference type="Proteomes" id="UP001145021"/>
    </source>
</evidence>
<reference evidence="1" key="1">
    <citation type="submission" date="2022-07" db="EMBL/GenBank/DDBJ databases">
        <title>Phylogenomic reconstructions and comparative analyses of Kickxellomycotina fungi.</title>
        <authorList>
            <person name="Reynolds N.K."/>
            <person name="Stajich J.E."/>
            <person name="Barry K."/>
            <person name="Grigoriev I.V."/>
            <person name="Crous P."/>
            <person name="Smith M.E."/>
        </authorList>
    </citation>
    <scope>NUCLEOTIDE SEQUENCE</scope>
    <source>
        <strain evidence="1">NBRC 105413</strain>
    </source>
</reference>
<dbReference type="EMBL" id="JANBOH010000164">
    <property type="protein sequence ID" value="KAJ1644456.1"/>
    <property type="molecule type" value="Genomic_DNA"/>
</dbReference>
<name>A0A9W7XK88_9FUNG</name>
<sequence>MARRAACFLPEEMILKIGWHLWYSQTLPLRNCCDYPDHGSCSRFLQLAFRNRSILSVCQQWRRALFPAFCRTVVGNCQLDSALVPHPFIRKSLTKEVWLRFDGYLLFGKWAIECVSGLLNHGQTGLSVDSLAIVIADSPPSALTPNERERAQLLADACQRALLPRYVSFISQSAIDNESAQYCCRFDPSSKFTTFYNFLCLAPHPPLLTVVETTVVTSANMVRFISSNSEVLERLRIKSISIRTLQQLIKLSQNGASFPRLQHLQLVLDQDGADILSYDIQTRHFPSLCYLDIAINPVDIEPSKDVPLSIYEHEFLIDLFFYDSIDTHLHTLCFPVSWDTVEVLSPKLLKDLEHIDLSEISLEGEHLLDEEESNQLLQNILSLRHIRSVILNNSSSRTFIDFPLNCYNLHIFSIPNYSLTLEQAVQIMKSACLLSVLNLTLVQDSVESDHDLKTDAPDIQTLKYSSALSISIKTMSVNFASDIATSTVALLGDTLAVIPNLKRLFVPHTHVAFIYTSVSNICERQCFKWSSTLQKSLTVSAL</sequence>
<dbReference type="AlphaFoldDB" id="A0A9W7XK88"/>
<proteinExistence type="predicted"/>